<dbReference type="EMBL" id="CASHSV030000109">
    <property type="protein sequence ID" value="CAJ2649805.1"/>
    <property type="molecule type" value="Genomic_DNA"/>
</dbReference>
<organism evidence="1 2">
    <name type="scientific">Trifolium pratense</name>
    <name type="common">Red clover</name>
    <dbReference type="NCBI Taxonomy" id="57577"/>
    <lineage>
        <taxon>Eukaryota</taxon>
        <taxon>Viridiplantae</taxon>
        <taxon>Streptophyta</taxon>
        <taxon>Embryophyta</taxon>
        <taxon>Tracheophyta</taxon>
        <taxon>Spermatophyta</taxon>
        <taxon>Magnoliopsida</taxon>
        <taxon>eudicotyledons</taxon>
        <taxon>Gunneridae</taxon>
        <taxon>Pentapetalae</taxon>
        <taxon>rosids</taxon>
        <taxon>fabids</taxon>
        <taxon>Fabales</taxon>
        <taxon>Fabaceae</taxon>
        <taxon>Papilionoideae</taxon>
        <taxon>50 kb inversion clade</taxon>
        <taxon>NPAAA clade</taxon>
        <taxon>Hologalegina</taxon>
        <taxon>IRL clade</taxon>
        <taxon>Trifolieae</taxon>
        <taxon>Trifolium</taxon>
    </lineage>
</organism>
<keyword evidence="2" id="KW-1185">Reference proteome</keyword>
<dbReference type="Proteomes" id="UP001177021">
    <property type="component" value="Unassembled WGS sequence"/>
</dbReference>
<comment type="caution">
    <text evidence="1">The sequence shown here is derived from an EMBL/GenBank/DDBJ whole genome shotgun (WGS) entry which is preliminary data.</text>
</comment>
<protein>
    <submittedName>
        <fullName evidence="1">Uncharacterized protein</fullName>
    </submittedName>
</protein>
<evidence type="ECO:0000313" key="1">
    <source>
        <dbReference type="EMBL" id="CAJ2649805.1"/>
    </source>
</evidence>
<proteinExistence type="predicted"/>
<accession>A0ACB0JY98</accession>
<name>A0ACB0JY98_TRIPR</name>
<evidence type="ECO:0000313" key="2">
    <source>
        <dbReference type="Proteomes" id="UP001177021"/>
    </source>
</evidence>
<gene>
    <name evidence="1" type="ORF">MILVUS5_LOCUS17819</name>
</gene>
<reference evidence="1" key="1">
    <citation type="submission" date="2023-10" db="EMBL/GenBank/DDBJ databases">
        <authorList>
            <person name="Rodriguez Cubillos JULIANA M."/>
            <person name="De Vega J."/>
        </authorList>
    </citation>
    <scope>NUCLEOTIDE SEQUENCE</scope>
</reference>
<sequence length="114" mass="12956">MCIEILYHLQFNIILKHLEMKVCNEEGYLESDVREKRANMNQGQPASKTTSLAFQAGCRQVIPGSNLLFTLSYKTLQSKYNIIEIHKLSYFSSVHAHCTCSLTLFIGRDGLIAE</sequence>